<accession>A0A662DES9</accession>
<evidence type="ECO:0000313" key="1">
    <source>
        <dbReference type="EMBL" id="RLE13027.1"/>
    </source>
</evidence>
<proteinExistence type="predicted"/>
<protein>
    <submittedName>
        <fullName evidence="1">Uncharacterized protein</fullName>
    </submittedName>
</protein>
<organism evidence="1 2">
    <name type="scientific">Aerophobetes bacterium</name>
    <dbReference type="NCBI Taxonomy" id="2030807"/>
    <lineage>
        <taxon>Bacteria</taxon>
        <taxon>Candidatus Aerophobota</taxon>
    </lineage>
</organism>
<gene>
    <name evidence="1" type="ORF">DRI96_03650</name>
</gene>
<name>A0A662DES9_UNCAE</name>
<sequence length="67" mass="8136">MKRKNESKYDRIIIYRIKKQIFSLKRIKHLPIYVILIWEEGKEDDSLLILTSLEVKDNNLQEIVSIY</sequence>
<evidence type="ECO:0000313" key="2">
    <source>
        <dbReference type="Proteomes" id="UP000267654"/>
    </source>
</evidence>
<reference evidence="1 2" key="1">
    <citation type="submission" date="2018-06" db="EMBL/GenBank/DDBJ databases">
        <title>Extensive metabolic versatility and redundancy in microbially diverse, dynamic hydrothermal sediments.</title>
        <authorList>
            <person name="Dombrowski N."/>
            <person name="Teske A."/>
            <person name="Baker B.J."/>
        </authorList>
    </citation>
    <scope>NUCLEOTIDE SEQUENCE [LARGE SCALE GENOMIC DNA]</scope>
    <source>
        <strain evidence="1">B19_G9</strain>
    </source>
</reference>
<dbReference type="Proteomes" id="UP000267654">
    <property type="component" value="Unassembled WGS sequence"/>
</dbReference>
<dbReference type="EMBL" id="QMQB01000115">
    <property type="protein sequence ID" value="RLE13027.1"/>
    <property type="molecule type" value="Genomic_DNA"/>
</dbReference>
<comment type="caution">
    <text evidence="1">The sequence shown here is derived from an EMBL/GenBank/DDBJ whole genome shotgun (WGS) entry which is preliminary data.</text>
</comment>
<feature type="non-terminal residue" evidence="1">
    <location>
        <position position="67"/>
    </location>
</feature>
<dbReference type="AlphaFoldDB" id="A0A662DES9"/>